<dbReference type="Gene3D" id="3.10.20.90">
    <property type="entry name" value="Phosphatidylinositol 3-kinase Catalytic Subunit, Chain A, domain 1"/>
    <property type="match status" value="1"/>
</dbReference>
<evidence type="ECO:0000256" key="5">
    <source>
        <dbReference type="SAM" id="MobiDB-lite"/>
    </source>
</evidence>
<sequence length="253" mass="28193">MRITLSITNSEPEGDDQDLLSLEVYPDMTVDTLRSSIQAETGYDPSAQHLYHNGRLINENTKTLSELQIGDGEMLALHIRDMRGSTGIPTGADAGGARSGQQHSQQQTQQQGGGSAAGGGGRMEQDPEMIRLQILGDPTLRSELTRQQPELAAALDDQQRFAQIFARSFDRERRERAERHRQIQRLNADPFDVEAQARIEEMIRQERVMENLQNAMEHNPEGTGTSLPHICSMLITYLIQSSAPCTCFMSTLK</sequence>
<comment type="caution">
    <text evidence="7">The sequence shown here is derived from an EMBL/GenBank/DDBJ whole genome shotgun (WGS) entry which is preliminary data.</text>
</comment>
<dbReference type="AlphaFoldDB" id="A0AAE0M9C5"/>
<organism evidence="7 8">
    <name type="scientific">Cercophora scortea</name>
    <dbReference type="NCBI Taxonomy" id="314031"/>
    <lineage>
        <taxon>Eukaryota</taxon>
        <taxon>Fungi</taxon>
        <taxon>Dikarya</taxon>
        <taxon>Ascomycota</taxon>
        <taxon>Pezizomycotina</taxon>
        <taxon>Sordariomycetes</taxon>
        <taxon>Sordariomycetidae</taxon>
        <taxon>Sordariales</taxon>
        <taxon>Lasiosphaeriaceae</taxon>
        <taxon>Cercophora</taxon>
    </lineage>
</organism>
<keyword evidence="8" id="KW-1185">Reference proteome</keyword>
<proteinExistence type="inferred from homology"/>
<evidence type="ECO:0000256" key="3">
    <source>
        <dbReference type="ARBA" id="ARBA00022750"/>
    </source>
</evidence>
<reference evidence="7" key="2">
    <citation type="submission" date="2023-06" db="EMBL/GenBank/DDBJ databases">
        <authorList>
            <consortium name="Lawrence Berkeley National Laboratory"/>
            <person name="Haridas S."/>
            <person name="Hensen N."/>
            <person name="Bonometti L."/>
            <person name="Westerberg I."/>
            <person name="Brannstrom I.O."/>
            <person name="Guillou S."/>
            <person name="Cros-Aarteil S."/>
            <person name="Calhoun S."/>
            <person name="Kuo A."/>
            <person name="Mondo S."/>
            <person name="Pangilinan J."/>
            <person name="Riley R."/>
            <person name="Labutti K."/>
            <person name="Andreopoulos B."/>
            <person name="Lipzen A."/>
            <person name="Chen C."/>
            <person name="Yanf M."/>
            <person name="Daum C."/>
            <person name="Ng V."/>
            <person name="Clum A."/>
            <person name="Steindorff A."/>
            <person name="Ohm R."/>
            <person name="Martin F."/>
            <person name="Silar P."/>
            <person name="Natvig D."/>
            <person name="Lalanne C."/>
            <person name="Gautier V."/>
            <person name="Ament-Velasquez S.L."/>
            <person name="Kruys A."/>
            <person name="Hutchinson M.I."/>
            <person name="Powell A.J."/>
            <person name="Barry K."/>
            <person name="Miller A.N."/>
            <person name="Grigoriev I.V."/>
            <person name="Debuchy R."/>
            <person name="Gladieux P."/>
            <person name="Thoren M.H."/>
            <person name="Johannesson H."/>
        </authorList>
    </citation>
    <scope>NUCLEOTIDE SEQUENCE</scope>
    <source>
        <strain evidence="7">SMH4131-1</strain>
    </source>
</reference>
<dbReference type="Proteomes" id="UP001286456">
    <property type="component" value="Unassembled WGS sequence"/>
</dbReference>
<gene>
    <name evidence="7" type="ORF">B0T19DRAFT_226695</name>
</gene>
<feature type="compositionally biased region" description="Low complexity" evidence="5">
    <location>
        <begin position="99"/>
        <end position="110"/>
    </location>
</feature>
<dbReference type="InterPro" id="IPR029071">
    <property type="entry name" value="Ubiquitin-like_domsf"/>
</dbReference>
<evidence type="ECO:0000256" key="2">
    <source>
        <dbReference type="ARBA" id="ARBA00022670"/>
    </source>
</evidence>
<dbReference type="SUPFAM" id="SSF54236">
    <property type="entry name" value="Ubiquitin-like"/>
    <property type="match status" value="1"/>
</dbReference>
<accession>A0AAE0M9C5</accession>
<dbReference type="InterPro" id="IPR033882">
    <property type="entry name" value="DDI1_N"/>
</dbReference>
<dbReference type="PROSITE" id="PS50053">
    <property type="entry name" value="UBIQUITIN_2"/>
    <property type="match status" value="1"/>
</dbReference>
<evidence type="ECO:0000313" key="7">
    <source>
        <dbReference type="EMBL" id="KAK3324256.1"/>
    </source>
</evidence>
<dbReference type="Pfam" id="PF00240">
    <property type="entry name" value="ubiquitin"/>
    <property type="match status" value="1"/>
</dbReference>
<dbReference type="CDD" id="cd01796">
    <property type="entry name" value="Ubl_Ddi1_like"/>
    <property type="match status" value="1"/>
</dbReference>
<feature type="compositionally biased region" description="Gly residues" evidence="5">
    <location>
        <begin position="111"/>
        <end position="122"/>
    </location>
</feature>
<dbReference type="GO" id="GO:0004190">
    <property type="term" value="F:aspartic-type endopeptidase activity"/>
    <property type="evidence" value="ECO:0007669"/>
    <property type="project" value="UniProtKB-KW"/>
</dbReference>
<feature type="domain" description="Ubiquitin-like" evidence="6">
    <location>
        <begin position="1"/>
        <end position="84"/>
    </location>
</feature>
<evidence type="ECO:0000259" key="6">
    <source>
        <dbReference type="PROSITE" id="PS50053"/>
    </source>
</evidence>
<dbReference type="PANTHER" id="PTHR12917">
    <property type="entry name" value="ASPARTYL PROTEASE DDI-RELATED"/>
    <property type="match status" value="1"/>
</dbReference>
<evidence type="ECO:0000313" key="8">
    <source>
        <dbReference type="Proteomes" id="UP001286456"/>
    </source>
</evidence>
<dbReference type="InterPro" id="IPR000626">
    <property type="entry name" value="Ubiquitin-like_dom"/>
</dbReference>
<evidence type="ECO:0000256" key="4">
    <source>
        <dbReference type="ARBA" id="ARBA00022801"/>
    </source>
</evidence>
<protein>
    <submittedName>
        <fullName evidence="7">DNA damage-inducible protein</fullName>
    </submittedName>
</protein>
<dbReference type="SMART" id="SM00213">
    <property type="entry name" value="UBQ"/>
    <property type="match status" value="1"/>
</dbReference>
<keyword evidence="2" id="KW-0645">Protease</keyword>
<dbReference type="PANTHER" id="PTHR12917:SF1">
    <property type="entry name" value="AT13091P"/>
    <property type="match status" value="1"/>
</dbReference>
<name>A0AAE0M9C5_9PEZI</name>
<dbReference type="EMBL" id="JAUEPO010000004">
    <property type="protein sequence ID" value="KAK3324256.1"/>
    <property type="molecule type" value="Genomic_DNA"/>
</dbReference>
<keyword evidence="4" id="KW-0378">Hydrolase</keyword>
<reference evidence="7" key="1">
    <citation type="journal article" date="2023" name="Mol. Phylogenet. Evol.">
        <title>Genome-scale phylogeny and comparative genomics of the fungal order Sordariales.</title>
        <authorList>
            <person name="Hensen N."/>
            <person name="Bonometti L."/>
            <person name="Westerberg I."/>
            <person name="Brannstrom I.O."/>
            <person name="Guillou S."/>
            <person name="Cros-Aarteil S."/>
            <person name="Calhoun S."/>
            <person name="Haridas S."/>
            <person name="Kuo A."/>
            <person name="Mondo S."/>
            <person name="Pangilinan J."/>
            <person name="Riley R."/>
            <person name="LaButti K."/>
            <person name="Andreopoulos B."/>
            <person name="Lipzen A."/>
            <person name="Chen C."/>
            <person name="Yan M."/>
            <person name="Daum C."/>
            <person name="Ng V."/>
            <person name="Clum A."/>
            <person name="Steindorff A."/>
            <person name="Ohm R.A."/>
            <person name="Martin F."/>
            <person name="Silar P."/>
            <person name="Natvig D.O."/>
            <person name="Lalanne C."/>
            <person name="Gautier V."/>
            <person name="Ament-Velasquez S.L."/>
            <person name="Kruys A."/>
            <person name="Hutchinson M.I."/>
            <person name="Powell A.J."/>
            <person name="Barry K."/>
            <person name="Miller A.N."/>
            <person name="Grigoriev I.V."/>
            <person name="Debuchy R."/>
            <person name="Gladieux P."/>
            <person name="Hiltunen Thoren M."/>
            <person name="Johannesson H."/>
        </authorList>
    </citation>
    <scope>NUCLEOTIDE SEQUENCE</scope>
    <source>
        <strain evidence="7">SMH4131-1</strain>
    </source>
</reference>
<feature type="region of interest" description="Disordered" evidence="5">
    <location>
        <begin position="83"/>
        <end position="124"/>
    </location>
</feature>
<keyword evidence="3" id="KW-0064">Aspartyl protease</keyword>
<dbReference type="GO" id="GO:0006508">
    <property type="term" value="P:proteolysis"/>
    <property type="evidence" value="ECO:0007669"/>
    <property type="project" value="UniProtKB-KW"/>
</dbReference>
<evidence type="ECO:0000256" key="1">
    <source>
        <dbReference type="ARBA" id="ARBA00009136"/>
    </source>
</evidence>
<comment type="similarity">
    <text evidence="1">Belongs to the DDI1 family.</text>
</comment>